<dbReference type="Pfam" id="PF04145">
    <property type="entry name" value="Ctr"/>
    <property type="match status" value="1"/>
</dbReference>
<proteinExistence type="inferred from homology"/>
<protein>
    <recommendedName>
        <fullName evidence="6">Copper transport protein</fullName>
    </recommendedName>
</protein>
<keyword evidence="6" id="KW-0813">Transport</keyword>
<dbReference type="InterPro" id="IPR007274">
    <property type="entry name" value="Cop_transporter"/>
</dbReference>
<dbReference type="AlphaFoldDB" id="A0A2P6R9H0"/>
<dbReference type="EMBL" id="PDCK01000041">
    <property type="protein sequence ID" value="PRQ43072.1"/>
    <property type="molecule type" value="Genomic_DNA"/>
</dbReference>
<reference evidence="8 9" key="1">
    <citation type="journal article" date="2018" name="Nat. Genet.">
        <title>The Rosa genome provides new insights in the design of modern roses.</title>
        <authorList>
            <person name="Bendahmane M."/>
        </authorList>
    </citation>
    <scope>NUCLEOTIDE SEQUENCE [LARGE SCALE GENOMIC DNA]</scope>
    <source>
        <strain evidence="9">cv. Old Blush</strain>
    </source>
</reference>
<evidence type="ECO:0000313" key="9">
    <source>
        <dbReference type="Proteomes" id="UP000238479"/>
    </source>
</evidence>
<evidence type="ECO:0000256" key="7">
    <source>
        <dbReference type="SAM" id="MobiDB-lite"/>
    </source>
</evidence>
<feature type="transmembrane region" description="Helical" evidence="6">
    <location>
        <begin position="50"/>
        <end position="69"/>
    </location>
</feature>
<dbReference type="OrthoDB" id="73901at2759"/>
<dbReference type="STRING" id="74649.A0A2P6R9H0"/>
<evidence type="ECO:0000313" key="8">
    <source>
        <dbReference type="EMBL" id="PRQ43072.1"/>
    </source>
</evidence>
<evidence type="ECO:0000256" key="4">
    <source>
        <dbReference type="ARBA" id="ARBA00022989"/>
    </source>
</evidence>
<comment type="caution">
    <text evidence="8">The sequence shown here is derived from an EMBL/GenBank/DDBJ whole genome shotgun (WGS) entry which is preliminary data.</text>
</comment>
<evidence type="ECO:0000256" key="3">
    <source>
        <dbReference type="ARBA" id="ARBA00022796"/>
    </source>
</evidence>
<feature type="region of interest" description="Disordered" evidence="7">
    <location>
        <begin position="1"/>
        <end position="20"/>
    </location>
</feature>
<keyword evidence="9" id="KW-1185">Reference proteome</keyword>
<evidence type="ECO:0000256" key="5">
    <source>
        <dbReference type="ARBA" id="ARBA00023136"/>
    </source>
</evidence>
<keyword evidence="4 6" id="KW-1133">Transmembrane helix</keyword>
<keyword evidence="5 6" id="KW-0472">Membrane</keyword>
<evidence type="ECO:0000256" key="6">
    <source>
        <dbReference type="RuleBase" id="RU367022"/>
    </source>
</evidence>
<keyword evidence="2 6" id="KW-0812">Transmembrane</keyword>
<dbReference type="OMA" id="GPMAPMA"/>
<dbReference type="PANTHER" id="PTHR12483">
    <property type="entry name" value="SOLUTE CARRIER FAMILY 31 COPPER TRANSPORTERS"/>
    <property type="match status" value="1"/>
</dbReference>
<organism evidence="8 9">
    <name type="scientific">Rosa chinensis</name>
    <name type="common">China rose</name>
    <dbReference type="NCBI Taxonomy" id="74649"/>
    <lineage>
        <taxon>Eukaryota</taxon>
        <taxon>Viridiplantae</taxon>
        <taxon>Streptophyta</taxon>
        <taxon>Embryophyta</taxon>
        <taxon>Tracheophyta</taxon>
        <taxon>Spermatophyta</taxon>
        <taxon>Magnoliopsida</taxon>
        <taxon>eudicotyledons</taxon>
        <taxon>Gunneridae</taxon>
        <taxon>Pentapetalae</taxon>
        <taxon>rosids</taxon>
        <taxon>fabids</taxon>
        <taxon>Rosales</taxon>
        <taxon>Rosaceae</taxon>
        <taxon>Rosoideae</taxon>
        <taxon>Rosoideae incertae sedis</taxon>
        <taxon>Rosa</taxon>
    </lineage>
</organism>
<dbReference type="PANTHER" id="PTHR12483:SF94">
    <property type="entry name" value="COPPER TRANSPORTER 4"/>
    <property type="match status" value="1"/>
</dbReference>
<gene>
    <name evidence="8" type="ORF">RchiOBHm_Chr3g0464451</name>
</gene>
<dbReference type="GO" id="GO:0005886">
    <property type="term" value="C:plasma membrane"/>
    <property type="evidence" value="ECO:0007669"/>
    <property type="project" value="TreeGrafter"/>
</dbReference>
<comment type="similarity">
    <text evidence="1 6">Belongs to the copper transporter (Ctr) (TC 1.A.56) family. SLC31A subfamily.</text>
</comment>
<comment type="subcellular location">
    <subcellularLocation>
        <location evidence="6">Membrane</location>
        <topology evidence="6">Multi-pass membrane protein</topology>
    </subcellularLocation>
</comment>
<sequence length="153" mass="16708">MAASHDSMHAPPTPSFNRTSHRRTMMPMTFFWGGSTEVLFSGCPGRDDPVMYVMSLAFVFVLAVLAEWLSHCSFIKSSANNFEVGMWRTCLYTVRSGMSSLVMLAVMSFNGGVFLAAVGGHWLGFLAFWSSAFRKSGGSGDEKRLDLPPSSCG</sequence>
<evidence type="ECO:0000256" key="2">
    <source>
        <dbReference type="ARBA" id="ARBA00022692"/>
    </source>
</evidence>
<dbReference type="GO" id="GO:0005375">
    <property type="term" value="F:copper ion transmembrane transporter activity"/>
    <property type="evidence" value="ECO:0007669"/>
    <property type="project" value="UniProtKB-UniRule"/>
</dbReference>
<keyword evidence="6" id="KW-0186">Copper</keyword>
<dbReference type="Proteomes" id="UP000238479">
    <property type="component" value="Chromosome 3"/>
</dbReference>
<dbReference type="Gramene" id="PRQ43072">
    <property type="protein sequence ID" value="PRQ43072"/>
    <property type="gene ID" value="RchiOBHm_Chr3g0464451"/>
</dbReference>
<keyword evidence="6" id="KW-0406">Ion transport</keyword>
<name>A0A2P6R9H0_ROSCH</name>
<keyword evidence="3 6" id="KW-0187">Copper transport</keyword>
<evidence type="ECO:0000256" key="1">
    <source>
        <dbReference type="ARBA" id="ARBA00006921"/>
    </source>
</evidence>
<accession>A0A2P6R9H0</accession>